<keyword evidence="2" id="KW-0812">Transmembrane</keyword>
<feature type="compositionally biased region" description="Basic and acidic residues" evidence="1">
    <location>
        <begin position="103"/>
        <end position="135"/>
    </location>
</feature>
<protein>
    <submittedName>
        <fullName evidence="3">Uncharacterized protein</fullName>
    </submittedName>
</protein>
<feature type="transmembrane region" description="Helical" evidence="2">
    <location>
        <begin position="21"/>
        <end position="37"/>
    </location>
</feature>
<evidence type="ECO:0000313" key="4">
    <source>
        <dbReference type="Proteomes" id="UP000010467"/>
    </source>
</evidence>
<evidence type="ECO:0000313" key="3">
    <source>
        <dbReference type="EMBL" id="AFZ68664.1"/>
    </source>
</evidence>
<keyword evidence="2" id="KW-0472">Membrane</keyword>
<reference evidence="4" key="1">
    <citation type="submission" date="2012-03" db="EMBL/GenBank/DDBJ databases">
        <title>Complete sequence of chromosome of Deinococcus peraridilitoris DSM 19664.</title>
        <authorList>
            <person name="Lucas S."/>
            <person name="Copeland A."/>
            <person name="Lapidus A."/>
            <person name="Glavina del Rio T."/>
            <person name="Dalin E."/>
            <person name="Tice H."/>
            <person name="Bruce D."/>
            <person name="Goodwin L."/>
            <person name="Pitluck S."/>
            <person name="Peters L."/>
            <person name="Mikhailova N."/>
            <person name="Lu M."/>
            <person name="Kyrpides N."/>
            <person name="Mavromatis K."/>
            <person name="Ivanova N."/>
            <person name="Brettin T."/>
            <person name="Detter J.C."/>
            <person name="Han C."/>
            <person name="Larimer F."/>
            <person name="Land M."/>
            <person name="Hauser L."/>
            <person name="Markowitz V."/>
            <person name="Cheng J.-F."/>
            <person name="Hugenholtz P."/>
            <person name="Woyke T."/>
            <person name="Wu D."/>
            <person name="Pukall R."/>
            <person name="Steenblock K."/>
            <person name="Brambilla E."/>
            <person name="Klenk H.-P."/>
            <person name="Eisen J.A."/>
        </authorList>
    </citation>
    <scope>NUCLEOTIDE SEQUENCE [LARGE SCALE GENOMIC DNA]</scope>
    <source>
        <strain evidence="4">DSM 19664 / LMG 22246 / CIP 109416 / KR-200</strain>
    </source>
</reference>
<keyword evidence="2" id="KW-1133">Transmembrane helix</keyword>
<name>L0A5F9_DEIPD</name>
<evidence type="ECO:0000256" key="2">
    <source>
        <dbReference type="SAM" id="Phobius"/>
    </source>
</evidence>
<dbReference type="OrthoDB" id="7908920at2"/>
<proteinExistence type="predicted"/>
<gene>
    <name evidence="3" type="ordered locus">Deipe_3221</name>
</gene>
<dbReference type="Proteomes" id="UP000010467">
    <property type="component" value="Chromosome"/>
</dbReference>
<dbReference type="PATRIC" id="fig|937777.3.peg.3237"/>
<keyword evidence="4" id="KW-1185">Reference proteome</keyword>
<dbReference type="KEGG" id="dpd:Deipe_3221"/>
<dbReference type="EMBL" id="CP003382">
    <property type="protein sequence ID" value="AFZ68664.1"/>
    <property type="molecule type" value="Genomic_DNA"/>
</dbReference>
<dbReference type="HOGENOM" id="CLU_1882332_0_0_0"/>
<evidence type="ECO:0000256" key="1">
    <source>
        <dbReference type="SAM" id="MobiDB-lite"/>
    </source>
</evidence>
<accession>L0A5F9</accession>
<organism evidence="3 4">
    <name type="scientific">Deinococcus peraridilitoris (strain DSM 19664 / LMG 22246 / CIP 109416 / KR-200)</name>
    <dbReference type="NCBI Taxonomy" id="937777"/>
    <lineage>
        <taxon>Bacteria</taxon>
        <taxon>Thermotogati</taxon>
        <taxon>Deinococcota</taxon>
        <taxon>Deinococci</taxon>
        <taxon>Deinococcales</taxon>
        <taxon>Deinococcaceae</taxon>
        <taxon>Deinococcus</taxon>
    </lineage>
</organism>
<dbReference type="AlphaFoldDB" id="L0A5F9"/>
<feature type="region of interest" description="Disordered" evidence="1">
    <location>
        <begin position="94"/>
        <end position="135"/>
    </location>
</feature>
<sequence length="135" mass="14566">MSRSSRVKHIEVRSGRRSGGSLLWILAAVGALAYYLSKPANRDVARQKLDEIGLSGVTDRVAQATSESVKRLQDTAAPVLGSLQGTVANVRESVQQQGGDAQGSEHLEQAPGSEEKNALQELKESLQEARRESQQ</sequence>
<dbReference type="RefSeq" id="WP_015236962.1">
    <property type="nucleotide sequence ID" value="NC_019793.1"/>
</dbReference>